<gene>
    <name evidence="1" type="ORF">K432DRAFT_272413</name>
</gene>
<dbReference type="OrthoDB" id="445007at2759"/>
<dbReference type="SUPFAM" id="SSF51197">
    <property type="entry name" value="Clavaminate synthase-like"/>
    <property type="match status" value="1"/>
</dbReference>
<feature type="non-terminal residue" evidence="1">
    <location>
        <position position="173"/>
    </location>
</feature>
<dbReference type="Gene3D" id="2.60.120.620">
    <property type="entry name" value="q2cbj1_9rhob like domain"/>
    <property type="match status" value="1"/>
</dbReference>
<dbReference type="Proteomes" id="UP000250266">
    <property type="component" value="Unassembled WGS sequence"/>
</dbReference>
<dbReference type="Pfam" id="PF05721">
    <property type="entry name" value="PhyH"/>
    <property type="match status" value="1"/>
</dbReference>
<protein>
    <recommendedName>
        <fullName evidence="3">PhyH-domain-containing protein</fullName>
    </recommendedName>
</protein>
<evidence type="ECO:0000313" key="1">
    <source>
        <dbReference type="EMBL" id="OCK83503.1"/>
    </source>
</evidence>
<sequence>KSPAIATATLQRPTIRGLVDDAVTVTTESWWGDSRNTCESPPLLSSCFTVQVGPGSARQGFHRDNQDHYATHQNGNPREMTMLGCIIATSKVTKENGTAELAPGSHIWDDKSKPAFPDEIAFAELEPGDTVFVLGNYYHAASANTTADSFRSVILSLICKGMYRSEENQFLAV</sequence>
<reference evidence="1 2" key="1">
    <citation type="journal article" date="2016" name="Nat. Commun.">
        <title>Ectomycorrhizal ecology is imprinted in the genome of the dominant symbiotic fungus Cenococcum geophilum.</title>
        <authorList>
            <consortium name="DOE Joint Genome Institute"/>
            <person name="Peter M."/>
            <person name="Kohler A."/>
            <person name="Ohm R.A."/>
            <person name="Kuo A."/>
            <person name="Krutzmann J."/>
            <person name="Morin E."/>
            <person name="Arend M."/>
            <person name="Barry K.W."/>
            <person name="Binder M."/>
            <person name="Choi C."/>
            <person name="Clum A."/>
            <person name="Copeland A."/>
            <person name="Grisel N."/>
            <person name="Haridas S."/>
            <person name="Kipfer T."/>
            <person name="LaButti K."/>
            <person name="Lindquist E."/>
            <person name="Lipzen A."/>
            <person name="Maire R."/>
            <person name="Meier B."/>
            <person name="Mihaltcheva S."/>
            <person name="Molinier V."/>
            <person name="Murat C."/>
            <person name="Poggeler S."/>
            <person name="Quandt C.A."/>
            <person name="Sperisen C."/>
            <person name="Tritt A."/>
            <person name="Tisserant E."/>
            <person name="Crous P.W."/>
            <person name="Henrissat B."/>
            <person name="Nehls U."/>
            <person name="Egli S."/>
            <person name="Spatafora J.W."/>
            <person name="Grigoriev I.V."/>
            <person name="Martin F.M."/>
        </authorList>
    </citation>
    <scope>NUCLEOTIDE SEQUENCE [LARGE SCALE GENOMIC DNA]</scope>
    <source>
        <strain evidence="1 2">CBS 459.81</strain>
    </source>
</reference>
<proteinExistence type="predicted"/>
<evidence type="ECO:0008006" key="3">
    <source>
        <dbReference type="Google" id="ProtNLM"/>
    </source>
</evidence>
<organism evidence="1 2">
    <name type="scientific">Lepidopterella palustris CBS 459.81</name>
    <dbReference type="NCBI Taxonomy" id="1314670"/>
    <lineage>
        <taxon>Eukaryota</taxon>
        <taxon>Fungi</taxon>
        <taxon>Dikarya</taxon>
        <taxon>Ascomycota</taxon>
        <taxon>Pezizomycotina</taxon>
        <taxon>Dothideomycetes</taxon>
        <taxon>Pleosporomycetidae</taxon>
        <taxon>Mytilinidiales</taxon>
        <taxon>Argynnaceae</taxon>
        <taxon>Lepidopterella</taxon>
    </lineage>
</organism>
<feature type="non-terminal residue" evidence="1">
    <location>
        <position position="1"/>
    </location>
</feature>
<dbReference type="InterPro" id="IPR008775">
    <property type="entry name" value="Phytyl_CoA_dOase-like"/>
</dbReference>
<name>A0A8E2EH78_9PEZI</name>
<dbReference type="EMBL" id="KV744859">
    <property type="protein sequence ID" value="OCK83503.1"/>
    <property type="molecule type" value="Genomic_DNA"/>
</dbReference>
<keyword evidence="2" id="KW-1185">Reference proteome</keyword>
<dbReference type="AlphaFoldDB" id="A0A8E2EH78"/>
<evidence type="ECO:0000313" key="2">
    <source>
        <dbReference type="Proteomes" id="UP000250266"/>
    </source>
</evidence>
<accession>A0A8E2EH78</accession>